<dbReference type="SUPFAM" id="SSF49899">
    <property type="entry name" value="Concanavalin A-like lectins/glucanases"/>
    <property type="match status" value="1"/>
</dbReference>
<dbReference type="SUPFAM" id="SSF49478">
    <property type="entry name" value="Cna protein B-type domain"/>
    <property type="match status" value="1"/>
</dbReference>
<accession>A0A6H1ZIY9</accession>
<gene>
    <name evidence="1" type="ORF">TM448A00666_0033</name>
</gene>
<protein>
    <recommendedName>
        <fullName evidence="2">LamG-like jellyroll fold domain-containing protein</fullName>
    </recommendedName>
</protein>
<reference evidence="1" key="1">
    <citation type="submission" date="2020-03" db="EMBL/GenBank/DDBJ databases">
        <title>The deep terrestrial virosphere.</title>
        <authorList>
            <person name="Holmfeldt K."/>
            <person name="Nilsson E."/>
            <person name="Simone D."/>
            <person name="Lopez-Fernandez M."/>
            <person name="Wu X."/>
            <person name="de Brujin I."/>
            <person name="Lundin D."/>
            <person name="Andersson A."/>
            <person name="Bertilsson S."/>
            <person name="Dopson M."/>
        </authorList>
    </citation>
    <scope>NUCLEOTIDE SEQUENCE</scope>
    <source>
        <strain evidence="1">TM448A00666</strain>
    </source>
</reference>
<dbReference type="Gene3D" id="2.60.120.200">
    <property type="match status" value="1"/>
</dbReference>
<name>A0A6H1ZIY9_9ZZZZ</name>
<dbReference type="InterPro" id="IPR013320">
    <property type="entry name" value="ConA-like_dom_sf"/>
</dbReference>
<proteinExistence type="predicted"/>
<evidence type="ECO:0000313" key="1">
    <source>
        <dbReference type="EMBL" id="QJA47429.1"/>
    </source>
</evidence>
<organism evidence="1">
    <name type="scientific">viral metagenome</name>
    <dbReference type="NCBI Taxonomy" id="1070528"/>
    <lineage>
        <taxon>unclassified sequences</taxon>
        <taxon>metagenomes</taxon>
        <taxon>organismal metagenomes</taxon>
    </lineage>
</organism>
<dbReference type="EMBL" id="MT144042">
    <property type="protein sequence ID" value="QJA47429.1"/>
    <property type="molecule type" value="Genomic_DNA"/>
</dbReference>
<evidence type="ECO:0008006" key="2">
    <source>
        <dbReference type="Google" id="ProtNLM"/>
    </source>
</evidence>
<sequence length="854" mass="93639">MKIRFIYGNKGRVLNTNRILLVVLIFLLVLIPFGNPATEPFSITEIRTDYGIAENTIYLEIKDLLGKDQFITNISEIFADHELTDQIEIKEILLKQDYLVNVYGDFNQSYEIKKVNVTETCSEVNETNGTSTCYETVNYFDALGILLNCNYVVNQNKTCLITTQVITGTVTKQDYFNLPSNKEKIKIEGVKIEQKQSGLSIPLPKNGTVYLKIRYSHPFNYGLEVSDEVNKYDIKITTADGSVILDPEWYEGATYTKRLPFNCTYLTDGTPIITNSSTCFEIDGKKQCVWTYCSGTGTAIYKHNSTDFTEYIVANDTHQLPFEVELGNGTSYLPESVWTGDTPYIIQHLQEDPSGTAPQMKDSSSNSNNMTAYNMESGDQKDGNFDGALEFGGTNEYIDKSGLTASYPTTMSFWFKSTDGTMGNVSCKHNPAGWTWGYVEWYGGGWDSTNGFSLNIGYGGDGGGRFAGNIEINVTDGNWHYIVVALGQTTVQFYTDSKSENGVQALGANRNLVGTTLHFVRGYTSTYGTGLYDEFRLYSQTKDSNWVNQTYQNAIGTSGYGNLLAEETYTPPNTAPIITAHVTSPATVYTNTDWLLNITAADTENLTFTAYTQFYINGTSSGSELPFTISNNSNTNIANLSSASFGATYTLIAEMWVSDVEYNSTKTNTTQITVSNSNPIITANATSPSVVYTNTDFKLNLTITDLDADTLTGYVQFYINGSSSGAEQSTSPVTNNTNTLIGTLGNGNFSATYTLIAEFWAGDGTVNTTKENATQVTVYGKMGGTVKDSSNIVVNNAKIIIINQATNTITGTTNSNSTGGWTYDTSVAGTYLVVAYDPNNSTRDGDADPHIVVS</sequence>
<dbReference type="AlphaFoldDB" id="A0A6H1ZIY9"/>